<dbReference type="EMBL" id="GG662577">
    <property type="protein sequence ID" value="EAS01585.1"/>
    <property type="molecule type" value="Genomic_DNA"/>
</dbReference>
<evidence type="ECO:0000313" key="2">
    <source>
        <dbReference type="EMBL" id="EAS01585.1"/>
    </source>
</evidence>
<evidence type="ECO:0000313" key="3">
    <source>
        <dbReference type="Proteomes" id="UP000009168"/>
    </source>
</evidence>
<dbReference type="HOGENOM" id="CLU_170700_0_0_1"/>
<keyword evidence="1" id="KW-0732">Signal</keyword>
<keyword evidence="2" id="KW-0472">Membrane</keyword>
<sequence>MKLALVIISLISLLSIFTLSTLKNNVSLRSAADDDECFQSTLNLDTNKLWIRNVCKKNMAFKFQFKSTQYEKKPETFDFDTDCLLPQHTQQFELDLADSEFGVYQTSLIQQTKC</sequence>
<dbReference type="Proteomes" id="UP000009168">
    <property type="component" value="Unassembled WGS sequence"/>
</dbReference>
<dbReference type="RefSeq" id="XP_001021830.1">
    <property type="nucleotide sequence ID" value="XM_001021830.1"/>
</dbReference>
<dbReference type="InParanoid" id="Q23YI7"/>
<proteinExistence type="predicted"/>
<protein>
    <submittedName>
        <fullName evidence="2">Transmembrane protein, putative</fullName>
    </submittedName>
</protein>
<dbReference type="KEGG" id="tet:TTHERM_01182020"/>
<feature type="signal peptide" evidence="1">
    <location>
        <begin position="1"/>
        <end position="20"/>
    </location>
</feature>
<dbReference type="GeneID" id="7836252"/>
<keyword evidence="2" id="KW-0812">Transmembrane</keyword>
<keyword evidence="3" id="KW-1185">Reference proteome</keyword>
<accession>Q23YI7</accession>
<evidence type="ECO:0000256" key="1">
    <source>
        <dbReference type="SAM" id="SignalP"/>
    </source>
</evidence>
<feature type="chain" id="PRO_5004202077" evidence="1">
    <location>
        <begin position="21"/>
        <end position="114"/>
    </location>
</feature>
<gene>
    <name evidence="2" type="ORF">TTHERM_01182020</name>
</gene>
<organism evidence="2 3">
    <name type="scientific">Tetrahymena thermophila (strain SB210)</name>
    <dbReference type="NCBI Taxonomy" id="312017"/>
    <lineage>
        <taxon>Eukaryota</taxon>
        <taxon>Sar</taxon>
        <taxon>Alveolata</taxon>
        <taxon>Ciliophora</taxon>
        <taxon>Intramacronucleata</taxon>
        <taxon>Oligohymenophorea</taxon>
        <taxon>Hymenostomatida</taxon>
        <taxon>Tetrahymenina</taxon>
        <taxon>Tetrahymenidae</taxon>
        <taxon>Tetrahymena</taxon>
    </lineage>
</organism>
<dbReference type="AlphaFoldDB" id="Q23YI7"/>
<reference evidence="3" key="1">
    <citation type="journal article" date="2006" name="PLoS Biol.">
        <title>Macronuclear genome sequence of the ciliate Tetrahymena thermophila, a model eukaryote.</title>
        <authorList>
            <person name="Eisen J.A."/>
            <person name="Coyne R.S."/>
            <person name="Wu M."/>
            <person name="Wu D."/>
            <person name="Thiagarajan M."/>
            <person name="Wortman J.R."/>
            <person name="Badger J.H."/>
            <person name="Ren Q."/>
            <person name="Amedeo P."/>
            <person name="Jones K.M."/>
            <person name="Tallon L.J."/>
            <person name="Delcher A.L."/>
            <person name="Salzberg S.L."/>
            <person name="Silva J.C."/>
            <person name="Haas B.J."/>
            <person name="Majoros W.H."/>
            <person name="Farzad M."/>
            <person name="Carlton J.M."/>
            <person name="Smith R.K. Jr."/>
            <person name="Garg J."/>
            <person name="Pearlman R.E."/>
            <person name="Karrer K.M."/>
            <person name="Sun L."/>
            <person name="Manning G."/>
            <person name="Elde N.C."/>
            <person name="Turkewitz A.P."/>
            <person name="Asai D.J."/>
            <person name="Wilkes D.E."/>
            <person name="Wang Y."/>
            <person name="Cai H."/>
            <person name="Collins K."/>
            <person name="Stewart B.A."/>
            <person name="Lee S.R."/>
            <person name="Wilamowska K."/>
            <person name="Weinberg Z."/>
            <person name="Ruzzo W.L."/>
            <person name="Wloga D."/>
            <person name="Gaertig J."/>
            <person name="Frankel J."/>
            <person name="Tsao C.-C."/>
            <person name="Gorovsky M.A."/>
            <person name="Keeling P.J."/>
            <person name="Waller R.F."/>
            <person name="Patron N.J."/>
            <person name="Cherry J.M."/>
            <person name="Stover N.A."/>
            <person name="Krieger C.J."/>
            <person name="del Toro C."/>
            <person name="Ryder H.F."/>
            <person name="Williamson S.C."/>
            <person name="Barbeau R.A."/>
            <person name="Hamilton E.P."/>
            <person name="Orias E."/>
        </authorList>
    </citation>
    <scope>NUCLEOTIDE SEQUENCE [LARGE SCALE GENOMIC DNA]</scope>
    <source>
        <strain evidence="3">SB210</strain>
    </source>
</reference>
<name>Q23YI7_TETTS</name>